<sequence length="133" mass="14395">MPIARQPRVEIRTTSGSSPYCAAHHGGAAGYRKYVIRPVTDRNTQRRMNAAQRGREVSHSTTATVSAVTKCEKYTQLTSTSHQYTLSGSYRCCCSHTVGTSPPVAQPNIHRSKAISSSTCGVASLSANPRDRL</sequence>
<keyword evidence="2" id="KW-1185">Reference proteome</keyword>
<evidence type="ECO:0000313" key="2">
    <source>
        <dbReference type="Proteomes" id="UP001144280"/>
    </source>
</evidence>
<proteinExistence type="predicted"/>
<name>A0ABQ5QYG4_9ACTN</name>
<protein>
    <submittedName>
        <fullName evidence="1">Uncharacterized protein</fullName>
    </submittedName>
</protein>
<comment type="caution">
    <text evidence="1">The sequence shown here is derived from an EMBL/GenBank/DDBJ whole genome shotgun (WGS) entry which is preliminary data.</text>
</comment>
<dbReference type="Proteomes" id="UP001144280">
    <property type="component" value="Unassembled WGS sequence"/>
</dbReference>
<dbReference type="EMBL" id="BSDI01000019">
    <property type="protein sequence ID" value="GLH98967.1"/>
    <property type="molecule type" value="Genomic_DNA"/>
</dbReference>
<organism evidence="1 2">
    <name type="scientific">Phytohabitans aurantiacus</name>
    <dbReference type="NCBI Taxonomy" id="3016789"/>
    <lineage>
        <taxon>Bacteria</taxon>
        <taxon>Bacillati</taxon>
        <taxon>Actinomycetota</taxon>
        <taxon>Actinomycetes</taxon>
        <taxon>Micromonosporales</taxon>
        <taxon>Micromonosporaceae</taxon>
    </lineage>
</organism>
<evidence type="ECO:0000313" key="1">
    <source>
        <dbReference type="EMBL" id="GLH98967.1"/>
    </source>
</evidence>
<reference evidence="1" key="1">
    <citation type="submission" date="2022-12" db="EMBL/GenBank/DDBJ databases">
        <title>New Phytohabitans aurantiacus sp. RD004123 nov., an actinomycete isolated from soil.</title>
        <authorList>
            <person name="Triningsih D.W."/>
            <person name="Harunari E."/>
            <person name="Igarashi Y."/>
        </authorList>
    </citation>
    <scope>NUCLEOTIDE SEQUENCE</scope>
    <source>
        <strain evidence="1">RD004123</strain>
    </source>
</reference>
<gene>
    <name evidence="1" type="ORF">Pa4123_42420</name>
</gene>
<accession>A0ABQ5QYG4</accession>